<dbReference type="InterPro" id="IPR019080">
    <property type="entry name" value="YqaJ_viral_recombinase"/>
</dbReference>
<name>A0A8S5Q8T2_9CAUD</name>
<dbReference type="Pfam" id="PF09588">
    <property type="entry name" value="YqaJ"/>
    <property type="match status" value="1"/>
</dbReference>
<protein>
    <submittedName>
        <fullName evidence="2">Exonuclease</fullName>
    </submittedName>
</protein>
<dbReference type="GO" id="GO:0004527">
    <property type="term" value="F:exonuclease activity"/>
    <property type="evidence" value="ECO:0007669"/>
    <property type="project" value="UniProtKB-KW"/>
</dbReference>
<dbReference type="InterPro" id="IPR011604">
    <property type="entry name" value="PDDEXK-like_dom_sf"/>
</dbReference>
<evidence type="ECO:0000313" key="2">
    <source>
        <dbReference type="EMBL" id="DAE15338.1"/>
    </source>
</evidence>
<proteinExistence type="predicted"/>
<evidence type="ECO:0000259" key="1">
    <source>
        <dbReference type="Pfam" id="PF09588"/>
    </source>
</evidence>
<dbReference type="EMBL" id="BK015603">
    <property type="protein sequence ID" value="DAE15338.1"/>
    <property type="molecule type" value="Genomic_DNA"/>
</dbReference>
<dbReference type="Gene3D" id="3.90.320.10">
    <property type="match status" value="1"/>
</dbReference>
<dbReference type="PANTHER" id="PTHR46609">
    <property type="entry name" value="EXONUCLEASE, PHAGE-TYPE/RECB, C-TERMINAL DOMAIN-CONTAINING PROTEIN"/>
    <property type="match status" value="1"/>
</dbReference>
<dbReference type="InterPro" id="IPR011335">
    <property type="entry name" value="Restrct_endonuc-II-like"/>
</dbReference>
<organism evidence="2">
    <name type="scientific">Siphoviridae sp. ct5qs5</name>
    <dbReference type="NCBI Taxonomy" id="2825339"/>
    <lineage>
        <taxon>Viruses</taxon>
        <taxon>Duplodnaviria</taxon>
        <taxon>Heunggongvirae</taxon>
        <taxon>Uroviricota</taxon>
        <taxon>Caudoviricetes</taxon>
    </lineage>
</organism>
<keyword evidence="2" id="KW-0540">Nuclease</keyword>
<sequence length="212" mass="24882">MTLSREQWLEERKKGIGGSDSAAVLGLNPYMTNVDLWQIKTGRKQQEDVSQKPFVKYGTEAEKHLIALFALDFPEYEVTHADNDLIRHPKYEFLHASLDGRLVEKETGRRGILEIKTVNIITPRQNEKWANAVPQNYFCQLLHYLNVTGFDFAILKAQFKTEWQNESRLNVRHYYFDRRDFEPDIAFLQSAELEFWDHVINDREPNLILPAI</sequence>
<reference evidence="2" key="1">
    <citation type="journal article" date="2021" name="Proc. Natl. Acad. Sci. U.S.A.">
        <title>A Catalog of Tens of Thousands of Viruses from Human Metagenomes Reveals Hidden Associations with Chronic Diseases.</title>
        <authorList>
            <person name="Tisza M.J."/>
            <person name="Buck C.B."/>
        </authorList>
    </citation>
    <scope>NUCLEOTIDE SEQUENCE</scope>
    <source>
        <strain evidence="2">Ct5qs5</strain>
    </source>
</reference>
<dbReference type="SUPFAM" id="SSF52980">
    <property type="entry name" value="Restriction endonuclease-like"/>
    <property type="match status" value="1"/>
</dbReference>
<dbReference type="InterPro" id="IPR051703">
    <property type="entry name" value="NF-kappa-B_Signaling_Reg"/>
</dbReference>
<keyword evidence="2" id="KW-0269">Exonuclease</keyword>
<dbReference type="InterPro" id="IPR017482">
    <property type="entry name" value="Lambda-type_endonuclease"/>
</dbReference>
<feature type="domain" description="YqaJ viral recombinase" evidence="1">
    <location>
        <begin position="7"/>
        <end position="150"/>
    </location>
</feature>
<dbReference type="NCBIfam" id="TIGR03033">
    <property type="entry name" value="phage_rel_nuc"/>
    <property type="match status" value="1"/>
</dbReference>
<accession>A0A8S5Q8T2</accession>
<keyword evidence="2" id="KW-0378">Hydrolase</keyword>
<dbReference type="PANTHER" id="PTHR46609:SF6">
    <property type="entry name" value="EXONUCLEASE, PHAGE-TYPE_RECB, C-TERMINAL DOMAIN-CONTAINING PROTEIN-RELATED"/>
    <property type="match status" value="1"/>
</dbReference>